<dbReference type="Pfam" id="PF13193">
    <property type="entry name" value="AMP-binding_C"/>
    <property type="match status" value="1"/>
</dbReference>
<dbReference type="InterPro" id="IPR050237">
    <property type="entry name" value="ATP-dep_AMP-bd_enzyme"/>
</dbReference>
<dbReference type="AlphaFoldDB" id="A0A1M6XP25"/>
<dbReference type="PANTHER" id="PTHR43767:SF1">
    <property type="entry name" value="NONRIBOSOMAL PEPTIDE SYNTHASE PES1 (EUROFUNG)-RELATED"/>
    <property type="match status" value="1"/>
</dbReference>
<dbReference type="Gene3D" id="3.30.300.30">
    <property type="match status" value="1"/>
</dbReference>
<evidence type="ECO:0000313" key="7">
    <source>
        <dbReference type="Proteomes" id="UP000184363"/>
    </source>
</evidence>
<dbReference type="Gene3D" id="3.40.50.12780">
    <property type="entry name" value="N-terminal domain of ligase-like"/>
    <property type="match status" value="1"/>
</dbReference>
<comment type="similarity">
    <text evidence="1">Belongs to the ATP-dependent AMP-binding enzyme family.</text>
</comment>
<proteinExistence type="inferred from homology"/>
<feature type="region of interest" description="Disordered" evidence="3">
    <location>
        <begin position="1"/>
        <end position="22"/>
    </location>
</feature>
<feature type="compositionally biased region" description="Low complexity" evidence="3">
    <location>
        <begin position="11"/>
        <end position="22"/>
    </location>
</feature>
<organism evidence="6 7">
    <name type="scientific">Pseudonocardia thermophila</name>
    <dbReference type="NCBI Taxonomy" id="1848"/>
    <lineage>
        <taxon>Bacteria</taxon>
        <taxon>Bacillati</taxon>
        <taxon>Actinomycetota</taxon>
        <taxon>Actinomycetes</taxon>
        <taxon>Pseudonocardiales</taxon>
        <taxon>Pseudonocardiaceae</taxon>
        <taxon>Pseudonocardia</taxon>
    </lineage>
</organism>
<sequence>MTSTDPIVGSPNGAGPANALPAPAEPTIADALAAIARRSPASPAVGRRGERLRTYAELHERTDRLANAFTAAGLRPGAPVGAWMEDCPEYLEVYLAAAKAGLVVVPVNARFTAEEARYALDRGDVQALVFTDGTAPKVEEAAADRPLRLTLTPGTERVAGAAAYQDVLAAAAATRAAAAVPGDAPYIMAFTSGTTGFPKAAVLTHRSVMTVCRSQVAATRLPAYGVRAHTNSMSFTSSVSAHLLPTLFTGGASVLMGTGWHVDDLLDVVERYRATHTTIPSPFVRDLVEHLGGAPDRLGSLQSILHAGSKVDGSLLQQLGELAGARFVEGWGMTENSGGLVCSTSALDVLGASPIGSAVFDTVGRPVPGVEVEVVGADGAPLPHDGESVGELLVRSPSLVAGYWRDEAATAKAFRDGWYHSGDLGSIDAHGYVRVVDRRADLIVSGGMNIYPAEVERVLRTHPAVAECAVVAGPHERWGQTPVAVVVVRPGVSLTQDEVIAHCRAHLAGYKKPTSVLFVEQLPRNSSDKIARERLRQIVAAAAG</sequence>
<evidence type="ECO:0000256" key="1">
    <source>
        <dbReference type="ARBA" id="ARBA00006432"/>
    </source>
</evidence>
<dbReference type="SUPFAM" id="SSF56801">
    <property type="entry name" value="Acetyl-CoA synthetase-like"/>
    <property type="match status" value="1"/>
</dbReference>
<dbReference type="STRING" id="1848.SAMN05443637_117115"/>
<evidence type="ECO:0000256" key="3">
    <source>
        <dbReference type="SAM" id="MobiDB-lite"/>
    </source>
</evidence>
<evidence type="ECO:0000259" key="5">
    <source>
        <dbReference type="Pfam" id="PF13193"/>
    </source>
</evidence>
<dbReference type="EMBL" id="FRAP01000017">
    <property type="protein sequence ID" value="SHL07638.1"/>
    <property type="molecule type" value="Genomic_DNA"/>
</dbReference>
<dbReference type="PANTHER" id="PTHR43767">
    <property type="entry name" value="LONG-CHAIN-FATTY-ACID--COA LIGASE"/>
    <property type="match status" value="1"/>
</dbReference>
<dbReference type="PROSITE" id="PS00455">
    <property type="entry name" value="AMP_BINDING"/>
    <property type="match status" value="1"/>
</dbReference>
<name>A0A1M6XP25_PSETH</name>
<dbReference type="FunFam" id="3.30.300.30:FF:000008">
    <property type="entry name" value="2,3-dihydroxybenzoate-AMP ligase"/>
    <property type="match status" value="1"/>
</dbReference>
<accession>A0A1M6XP25</accession>
<dbReference type="InterPro" id="IPR025110">
    <property type="entry name" value="AMP-bd_C"/>
</dbReference>
<protein>
    <submittedName>
        <fullName evidence="6">Fatty-acyl-CoA synthase</fullName>
    </submittedName>
</protein>
<keyword evidence="7" id="KW-1185">Reference proteome</keyword>
<dbReference type="InterPro" id="IPR045851">
    <property type="entry name" value="AMP-bd_C_sf"/>
</dbReference>
<dbReference type="GO" id="GO:0016878">
    <property type="term" value="F:acid-thiol ligase activity"/>
    <property type="evidence" value="ECO:0007669"/>
    <property type="project" value="UniProtKB-ARBA"/>
</dbReference>
<dbReference type="RefSeq" id="WP_073458918.1">
    <property type="nucleotide sequence ID" value="NZ_CALGVN010000041.1"/>
</dbReference>
<feature type="domain" description="AMP-binding enzyme C-terminal" evidence="5">
    <location>
        <begin position="454"/>
        <end position="529"/>
    </location>
</feature>
<feature type="domain" description="AMP-dependent synthetase/ligase" evidence="4">
    <location>
        <begin position="35"/>
        <end position="404"/>
    </location>
</feature>
<dbReference type="Proteomes" id="UP000184363">
    <property type="component" value="Unassembled WGS sequence"/>
</dbReference>
<keyword evidence="2" id="KW-0436">Ligase</keyword>
<dbReference type="Pfam" id="PF00501">
    <property type="entry name" value="AMP-binding"/>
    <property type="match status" value="1"/>
</dbReference>
<evidence type="ECO:0000256" key="2">
    <source>
        <dbReference type="ARBA" id="ARBA00022598"/>
    </source>
</evidence>
<evidence type="ECO:0000313" key="6">
    <source>
        <dbReference type="EMBL" id="SHL07638.1"/>
    </source>
</evidence>
<evidence type="ECO:0000259" key="4">
    <source>
        <dbReference type="Pfam" id="PF00501"/>
    </source>
</evidence>
<dbReference type="InterPro" id="IPR000873">
    <property type="entry name" value="AMP-dep_synth/lig_dom"/>
</dbReference>
<dbReference type="OrthoDB" id="9803968at2"/>
<gene>
    <name evidence="6" type="ORF">SAMN05443637_117115</name>
</gene>
<reference evidence="6 7" key="1">
    <citation type="submission" date="2016-11" db="EMBL/GenBank/DDBJ databases">
        <authorList>
            <person name="Jaros S."/>
            <person name="Januszkiewicz K."/>
            <person name="Wedrychowicz H."/>
        </authorList>
    </citation>
    <scope>NUCLEOTIDE SEQUENCE [LARGE SCALE GENOMIC DNA]</scope>
    <source>
        <strain evidence="6 7">DSM 43832</strain>
    </source>
</reference>
<dbReference type="InterPro" id="IPR020845">
    <property type="entry name" value="AMP-binding_CS"/>
</dbReference>
<dbReference type="InterPro" id="IPR042099">
    <property type="entry name" value="ANL_N_sf"/>
</dbReference>